<dbReference type="STRING" id="314271.RB2654_08667"/>
<feature type="domain" description="CENP-V/GFA" evidence="4">
    <location>
        <begin position="7"/>
        <end position="118"/>
    </location>
</feature>
<gene>
    <name evidence="5" type="ORF">RB2654_08667</name>
</gene>
<dbReference type="Gene3D" id="2.170.150.70">
    <property type="match status" value="1"/>
</dbReference>
<comment type="caution">
    <text evidence="5">The sequence shown here is derived from an EMBL/GenBank/DDBJ whole genome shotgun (WGS) entry which is preliminary data.</text>
</comment>
<dbReference type="PROSITE" id="PS51891">
    <property type="entry name" value="CENP_V_GFA"/>
    <property type="match status" value="1"/>
</dbReference>
<dbReference type="Proteomes" id="UP000002931">
    <property type="component" value="Unassembled WGS sequence"/>
</dbReference>
<dbReference type="eggNOG" id="COG3791">
    <property type="taxonomic scope" value="Bacteria"/>
</dbReference>
<proteinExistence type="inferred from homology"/>
<dbReference type="GO" id="GO:0046872">
    <property type="term" value="F:metal ion binding"/>
    <property type="evidence" value="ECO:0007669"/>
    <property type="project" value="UniProtKB-KW"/>
</dbReference>
<dbReference type="InterPro" id="IPR052355">
    <property type="entry name" value="CENP-V-like"/>
</dbReference>
<name>A3VHS4_9RHOB</name>
<keyword evidence="6" id="KW-1185">Reference proteome</keyword>
<dbReference type="PANTHER" id="PTHR28620:SF1">
    <property type="entry name" value="CENP-V_GFA DOMAIN-CONTAINING PROTEIN"/>
    <property type="match status" value="1"/>
</dbReference>
<evidence type="ECO:0000313" key="5">
    <source>
        <dbReference type="EMBL" id="EAQ12265.1"/>
    </source>
</evidence>
<evidence type="ECO:0000256" key="3">
    <source>
        <dbReference type="ARBA" id="ARBA00022833"/>
    </source>
</evidence>
<dbReference type="OrthoDB" id="9807246at2"/>
<sequence>MPDDDLITCSCLCGAVRFQITRPPKLNSCNCSACRRYGALWGYSPPTNARFLQGEDHTVPYLRGEKSLAFHHCATCGCVTHWQGQADDNRAFNLRLADDPRAIDGIRIRQFDGADNWTFLD</sequence>
<dbReference type="RefSeq" id="WP_008330583.1">
    <property type="nucleotide sequence ID" value="NZ_CH902578.1"/>
</dbReference>
<evidence type="ECO:0000313" key="6">
    <source>
        <dbReference type="Proteomes" id="UP000002931"/>
    </source>
</evidence>
<dbReference type="Pfam" id="PF04828">
    <property type="entry name" value="GFA"/>
    <property type="match status" value="1"/>
</dbReference>
<accession>A3VHS4</accession>
<evidence type="ECO:0000256" key="1">
    <source>
        <dbReference type="ARBA" id="ARBA00005495"/>
    </source>
</evidence>
<dbReference type="EMBL" id="AAMT01000009">
    <property type="protein sequence ID" value="EAQ12265.1"/>
    <property type="molecule type" value="Genomic_DNA"/>
</dbReference>
<protein>
    <recommendedName>
        <fullName evidence="4">CENP-V/GFA domain-containing protein</fullName>
    </recommendedName>
</protein>
<dbReference type="InterPro" id="IPR011057">
    <property type="entry name" value="Mss4-like_sf"/>
</dbReference>
<evidence type="ECO:0000256" key="2">
    <source>
        <dbReference type="ARBA" id="ARBA00022723"/>
    </source>
</evidence>
<dbReference type="GO" id="GO:0016846">
    <property type="term" value="F:carbon-sulfur lyase activity"/>
    <property type="evidence" value="ECO:0007669"/>
    <property type="project" value="InterPro"/>
</dbReference>
<keyword evidence="2" id="KW-0479">Metal-binding</keyword>
<reference evidence="5 6" key="1">
    <citation type="journal article" date="2010" name="J. Bacteriol.">
        <title>Genome sequences of Pelagibaca bermudensis HTCC2601T and Maritimibacter alkaliphilus HTCC2654T, the type strains of two marine Roseobacter genera.</title>
        <authorList>
            <person name="Thrash J.C."/>
            <person name="Cho J.C."/>
            <person name="Ferriera S."/>
            <person name="Johnson J."/>
            <person name="Vergin K.L."/>
            <person name="Giovannoni S.J."/>
        </authorList>
    </citation>
    <scope>NUCLEOTIDE SEQUENCE [LARGE SCALE GENOMIC DNA]</scope>
    <source>
        <strain evidence="5 6">HTCC2654</strain>
    </source>
</reference>
<evidence type="ECO:0000259" key="4">
    <source>
        <dbReference type="PROSITE" id="PS51891"/>
    </source>
</evidence>
<comment type="similarity">
    <text evidence="1">Belongs to the Gfa family.</text>
</comment>
<dbReference type="InterPro" id="IPR006913">
    <property type="entry name" value="CENP-V/GFA"/>
</dbReference>
<dbReference type="HOGENOM" id="CLU_055491_7_1_5"/>
<dbReference type="SUPFAM" id="SSF51316">
    <property type="entry name" value="Mss4-like"/>
    <property type="match status" value="1"/>
</dbReference>
<dbReference type="PANTHER" id="PTHR28620">
    <property type="entry name" value="CENTROMERE PROTEIN V"/>
    <property type="match status" value="1"/>
</dbReference>
<keyword evidence="3" id="KW-0862">Zinc</keyword>
<organism evidence="5 6">
    <name type="scientific">Maritimibacter alkaliphilus HTCC2654</name>
    <dbReference type="NCBI Taxonomy" id="314271"/>
    <lineage>
        <taxon>Bacteria</taxon>
        <taxon>Pseudomonadati</taxon>
        <taxon>Pseudomonadota</taxon>
        <taxon>Alphaproteobacteria</taxon>
        <taxon>Rhodobacterales</taxon>
        <taxon>Roseobacteraceae</taxon>
        <taxon>Maritimibacter</taxon>
    </lineage>
</organism>
<dbReference type="AlphaFoldDB" id="A3VHS4"/>